<evidence type="ECO:0000313" key="4">
    <source>
        <dbReference type="Proteomes" id="UP001187192"/>
    </source>
</evidence>
<reference evidence="3" key="1">
    <citation type="submission" date="2023-07" db="EMBL/GenBank/DDBJ databases">
        <title>draft genome sequence of fig (Ficus carica).</title>
        <authorList>
            <person name="Takahashi T."/>
            <person name="Nishimura K."/>
        </authorList>
    </citation>
    <scope>NUCLEOTIDE SEQUENCE</scope>
</reference>
<dbReference type="AlphaFoldDB" id="A0AA88DPJ1"/>
<feature type="region of interest" description="Disordered" evidence="1">
    <location>
        <begin position="284"/>
        <end position="316"/>
    </location>
</feature>
<dbReference type="PANTHER" id="PTHR47584:SF19">
    <property type="entry name" value="L10-INTERACTING MYB DOMAIN-CONTAINING PROTEIN-LIKE"/>
    <property type="match status" value="1"/>
</dbReference>
<evidence type="ECO:0000313" key="3">
    <source>
        <dbReference type="EMBL" id="GMN59113.1"/>
    </source>
</evidence>
<organism evidence="3 4">
    <name type="scientific">Ficus carica</name>
    <name type="common">Common fig</name>
    <dbReference type="NCBI Taxonomy" id="3494"/>
    <lineage>
        <taxon>Eukaryota</taxon>
        <taxon>Viridiplantae</taxon>
        <taxon>Streptophyta</taxon>
        <taxon>Embryophyta</taxon>
        <taxon>Tracheophyta</taxon>
        <taxon>Spermatophyta</taxon>
        <taxon>Magnoliopsida</taxon>
        <taxon>eudicotyledons</taxon>
        <taxon>Gunneridae</taxon>
        <taxon>Pentapetalae</taxon>
        <taxon>rosids</taxon>
        <taxon>fabids</taxon>
        <taxon>Rosales</taxon>
        <taxon>Moraceae</taxon>
        <taxon>Ficeae</taxon>
        <taxon>Ficus</taxon>
    </lineage>
</organism>
<gene>
    <name evidence="3" type="ORF">TIFTF001_028198</name>
</gene>
<dbReference type="EMBL" id="BTGU01000084">
    <property type="protein sequence ID" value="GMN59113.1"/>
    <property type="molecule type" value="Genomic_DNA"/>
</dbReference>
<evidence type="ECO:0000259" key="2">
    <source>
        <dbReference type="Pfam" id="PF12776"/>
    </source>
</evidence>
<protein>
    <recommendedName>
        <fullName evidence="2">Myb/SANT-like domain-containing protein</fullName>
    </recommendedName>
</protein>
<accession>A0AA88DPJ1</accession>
<dbReference type="InterPro" id="IPR024752">
    <property type="entry name" value="Myb/SANT-like_dom"/>
</dbReference>
<evidence type="ECO:0000256" key="1">
    <source>
        <dbReference type="SAM" id="MobiDB-lite"/>
    </source>
</evidence>
<comment type="caution">
    <text evidence="3">The sequence shown here is derived from an EMBL/GenBank/DDBJ whole genome shotgun (WGS) entry which is preliminary data.</text>
</comment>
<dbReference type="Pfam" id="PF12776">
    <property type="entry name" value="Myb_DNA-bind_3"/>
    <property type="match status" value="1"/>
</dbReference>
<dbReference type="PANTHER" id="PTHR47584">
    <property type="match status" value="1"/>
</dbReference>
<keyword evidence="4" id="KW-1185">Reference proteome</keyword>
<sequence length="364" mass="41116">MLKQMVFFLATPSIGELSAYHEHQFHRAFEPLHSELKWVHCAPTFPAILILSVPQLLFVPFDFLPTGAHVLVSDSLWALTGDSISDHLLLRRRSVELTLVPLSQDMPRKAFGESYVWTDDKEKLFLEKLDEYLAARCGKQPTSSVLELWATEFNTRFGGVPAFGSTLSKKKERMKKIYRGWKILQTRTGLGYDPVTDTVVCSDKTWRGFVKDNKECTHLRYEGLRHKELYYNIFEKNHTAGASGFGSITMGGGSTPSFEFDFSMDQSGTQPVMEDGICQSIGARRQANTSGVNDESGPSRSRGSTGKRKQRDATDEMTYEAMQEIANHFRGRSQSTTSSDQNTQNLCIVECMNIMKEMSVPQYQ</sequence>
<name>A0AA88DPJ1_FICCA</name>
<dbReference type="InterPro" id="IPR045026">
    <property type="entry name" value="LIMYB"/>
</dbReference>
<dbReference type="Proteomes" id="UP001187192">
    <property type="component" value="Unassembled WGS sequence"/>
</dbReference>
<proteinExistence type="predicted"/>
<feature type="compositionally biased region" description="Polar residues" evidence="1">
    <location>
        <begin position="286"/>
        <end position="304"/>
    </location>
</feature>
<feature type="domain" description="Myb/SANT-like" evidence="2">
    <location>
        <begin position="117"/>
        <end position="207"/>
    </location>
</feature>